<proteinExistence type="predicted"/>
<evidence type="ECO:0000313" key="2">
    <source>
        <dbReference type="EMBL" id="HIZ34446.1"/>
    </source>
</evidence>
<evidence type="ECO:0000313" key="3">
    <source>
        <dbReference type="Proteomes" id="UP000824037"/>
    </source>
</evidence>
<dbReference type="Proteomes" id="UP000824037">
    <property type="component" value="Unassembled WGS sequence"/>
</dbReference>
<feature type="region of interest" description="Disordered" evidence="1">
    <location>
        <begin position="1"/>
        <end position="70"/>
    </location>
</feature>
<accession>A0A9D2J2P6</accession>
<dbReference type="AlphaFoldDB" id="A0A9D2J2P6"/>
<name>A0A9D2J2P6_9MICO</name>
<sequence>MSATPPDPAGSERPRKRRPRRAVDPGLGPEPVWQGAAWEDDPRTWGDRDGSEDPERDGDERILRERPPHW</sequence>
<reference evidence="2" key="1">
    <citation type="journal article" date="2021" name="PeerJ">
        <title>Extensive microbial diversity within the chicken gut microbiome revealed by metagenomics and culture.</title>
        <authorList>
            <person name="Gilroy R."/>
            <person name="Ravi A."/>
            <person name="Getino M."/>
            <person name="Pursley I."/>
            <person name="Horton D.L."/>
            <person name="Alikhan N.F."/>
            <person name="Baker D."/>
            <person name="Gharbi K."/>
            <person name="Hall N."/>
            <person name="Watson M."/>
            <person name="Adriaenssens E.M."/>
            <person name="Foster-Nyarko E."/>
            <person name="Jarju S."/>
            <person name="Secka A."/>
            <person name="Antonio M."/>
            <person name="Oren A."/>
            <person name="Chaudhuri R.R."/>
            <person name="La Ragione R."/>
            <person name="Hildebrand F."/>
            <person name="Pallen M.J."/>
        </authorList>
    </citation>
    <scope>NUCLEOTIDE SEQUENCE</scope>
    <source>
        <strain evidence="2">ChiGjej4B4-7305</strain>
    </source>
</reference>
<reference evidence="2" key="2">
    <citation type="submission" date="2021-04" db="EMBL/GenBank/DDBJ databases">
        <authorList>
            <person name="Gilroy R."/>
        </authorList>
    </citation>
    <scope>NUCLEOTIDE SEQUENCE</scope>
    <source>
        <strain evidence="2">ChiGjej4B4-7305</strain>
    </source>
</reference>
<protein>
    <submittedName>
        <fullName evidence="2">Uncharacterized protein</fullName>
    </submittedName>
</protein>
<organism evidence="2 3">
    <name type="scientific">Candidatus Ruania gallistercoris</name>
    <dbReference type="NCBI Taxonomy" id="2838746"/>
    <lineage>
        <taxon>Bacteria</taxon>
        <taxon>Bacillati</taxon>
        <taxon>Actinomycetota</taxon>
        <taxon>Actinomycetes</taxon>
        <taxon>Micrococcales</taxon>
        <taxon>Ruaniaceae</taxon>
        <taxon>Ruania</taxon>
    </lineage>
</organism>
<evidence type="ECO:0000256" key="1">
    <source>
        <dbReference type="SAM" id="MobiDB-lite"/>
    </source>
</evidence>
<comment type="caution">
    <text evidence="2">The sequence shown here is derived from an EMBL/GenBank/DDBJ whole genome shotgun (WGS) entry which is preliminary data.</text>
</comment>
<dbReference type="EMBL" id="DXBY01000030">
    <property type="protein sequence ID" value="HIZ34446.1"/>
    <property type="molecule type" value="Genomic_DNA"/>
</dbReference>
<feature type="compositionally biased region" description="Basic and acidic residues" evidence="1">
    <location>
        <begin position="40"/>
        <end position="70"/>
    </location>
</feature>
<gene>
    <name evidence="2" type="ORF">H9815_01610</name>
</gene>